<comment type="caution">
    <text evidence="1">The sequence shown here is derived from an EMBL/GenBank/DDBJ whole genome shotgun (WGS) entry which is preliminary data.</text>
</comment>
<name>A0A4Q0UZ25_CLOTA</name>
<dbReference type="EMBL" id="QMAU01000049">
    <property type="protein sequence ID" value="RXI52653.1"/>
    <property type="molecule type" value="Genomic_DNA"/>
</dbReference>
<reference evidence="3 4" key="1">
    <citation type="submission" date="2018-06" db="EMBL/GenBank/DDBJ databases">
        <title>Genome conservation of Clostridium tetani.</title>
        <authorList>
            <person name="Bruggemann H."/>
            <person name="Popoff M.R."/>
        </authorList>
    </citation>
    <scope>NUCLEOTIDE SEQUENCE [LARGE SCALE GENOMIC DNA]</scope>
    <source>
        <strain evidence="1 4">2017.061</strain>
        <strain evidence="2 3">63.05</strain>
    </source>
</reference>
<evidence type="ECO:0000313" key="4">
    <source>
        <dbReference type="Proteomes" id="UP000290921"/>
    </source>
</evidence>
<accession>A0A4Q0UZ25</accession>
<protein>
    <submittedName>
        <fullName evidence="1">Flavoprotein</fullName>
    </submittedName>
</protein>
<evidence type="ECO:0000313" key="3">
    <source>
        <dbReference type="Proteomes" id="UP000290273"/>
    </source>
</evidence>
<dbReference type="GeneID" id="24254528"/>
<gene>
    <name evidence="1" type="ORF">DP130_01530</name>
    <name evidence="2" type="ORF">DP131_12095</name>
</gene>
<evidence type="ECO:0000313" key="2">
    <source>
        <dbReference type="EMBL" id="RXI52653.1"/>
    </source>
</evidence>
<organism evidence="1 4">
    <name type="scientific">Clostridium tetani</name>
    <dbReference type="NCBI Taxonomy" id="1513"/>
    <lineage>
        <taxon>Bacteria</taxon>
        <taxon>Bacillati</taxon>
        <taxon>Bacillota</taxon>
        <taxon>Clostridia</taxon>
        <taxon>Eubacteriales</taxon>
        <taxon>Clostridiaceae</taxon>
        <taxon>Clostridium</taxon>
    </lineage>
</organism>
<dbReference type="RefSeq" id="WP_035110040.1">
    <property type="nucleotide sequence ID" value="NZ_AP026811.1"/>
</dbReference>
<sequence length="53" mass="6530">MPKEGQINILAIPYKNFKHKIRLTKRFLNRYMIQDLGGVLYMERREEYENKNK</sequence>
<evidence type="ECO:0000313" key="1">
    <source>
        <dbReference type="EMBL" id="RXI50676.1"/>
    </source>
</evidence>
<proteinExistence type="predicted"/>
<dbReference type="Proteomes" id="UP000290921">
    <property type="component" value="Unassembled WGS sequence"/>
</dbReference>
<dbReference type="AlphaFoldDB" id="A0A4Q0UZ25"/>
<dbReference type="Proteomes" id="UP000290273">
    <property type="component" value="Unassembled WGS sequence"/>
</dbReference>
<dbReference type="EMBL" id="QMAP01000001">
    <property type="protein sequence ID" value="RXI50676.1"/>
    <property type="molecule type" value="Genomic_DNA"/>
</dbReference>